<accession>K1TJX3</accession>
<name>K1TJX3_9ZZZZ</name>
<dbReference type="AlphaFoldDB" id="K1TJX3"/>
<feature type="non-terminal residue" evidence="1">
    <location>
        <position position="1"/>
    </location>
</feature>
<organism evidence="1">
    <name type="scientific">human gut metagenome</name>
    <dbReference type="NCBI Taxonomy" id="408170"/>
    <lineage>
        <taxon>unclassified sequences</taxon>
        <taxon>metagenomes</taxon>
        <taxon>organismal metagenomes</taxon>
    </lineage>
</organism>
<proteinExistence type="predicted"/>
<protein>
    <submittedName>
        <fullName evidence="1">Hemin receptor</fullName>
    </submittedName>
</protein>
<comment type="caution">
    <text evidence="1">The sequence shown here is derived from an EMBL/GenBank/DDBJ whole genome shotgun (WGS) entry which is preliminary data.</text>
</comment>
<dbReference type="EMBL" id="AJWY01006542">
    <property type="protein sequence ID" value="EKC66565.1"/>
    <property type="molecule type" value="Genomic_DNA"/>
</dbReference>
<sequence>ATNCDSNVKLNFGFNYHKSTNFSQILSAANYLNGASQTKWASAKTAYANKLDEQHKGDGDLVWNAVDANYNKLMGKDEEGNQMTYDGRSFLFGQYQKGYIGEYDFNISVGFNDRVWLGFTLGIHDVHYRSNSVYTENYVADKEAYGTAWESQRITGTGYDAKLGIIFRPVEDSPFRIGAYVNSPVFYDLSMDGTADLELVDKNITDDKDNYAEASNTNSSSLDYRLNTAWKTGISLGHTIGGNLALGATYEYAWYNHMDNRVKDGGYYDGYWDEYYETSSSDDLMNDHTKQSLQGVSTLKL</sequence>
<reference evidence="1" key="1">
    <citation type="journal article" date="2013" name="Environ. Microbiol.">
        <title>Microbiota from the distal guts of lean and obese adolescents exhibit partial functional redundancy besides clear differences in community structure.</title>
        <authorList>
            <person name="Ferrer M."/>
            <person name="Ruiz A."/>
            <person name="Lanza F."/>
            <person name="Haange S.B."/>
            <person name="Oberbach A."/>
            <person name="Till H."/>
            <person name="Bargiela R."/>
            <person name="Campoy C."/>
            <person name="Segura M.T."/>
            <person name="Richter M."/>
            <person name="von Bergen M."/>
            <person name="Seifert J."/>
            <person name="Suarez A."/>
        </authorList>
    </citation>
    <scope>NUCLEOTIDE SEQUENCE</scope>
</reference>
<gene>
    <name evidence="1" type="ORF">LEA_09749</name>
</gene>
<dbReference type="Gene3D" id="2.40.160.60">
    <property type="entry name" value="Outer membrane protein transport protein (OMPP1/FadL/TodX)"/>
    <property type="match status" value="1"/>
</dbReference>
<evidence type="ECO:0000313" key="1">
    <source>
        <dbReference type="EMBL" id="EKC66565.1"/>
    </source>
</evidence>
<keyword evidence="1" id="KW-0675">Receptor</keyword>
<feature type="non-terminal residue" evidence="1">
    <location>
        <position position="301"/>
    </location>
</feature>